<protein>
    <submittedName>
        <fullName evidence="1">Uncharacterized protein</fullName>
    </submittedName>
</protein>
<comment type="caution">
    <text evidence="1">The sequence shown here is derived from an EMBL/GenBank/DDBJ whole genome shotgun (WGS) entry which is preliminary data.</text>
</comment>
<sequence>MRRITDEGEPSAGIHHVDVEVHAGLQGKLAVAWPAMIALDVFGEVAQATAALGNSRWWYRSDGFRAPQDIEPLVAGPLIKARHTRARLGDVAEQ</sequence>
<accession>A0A136PIG5</accession>
<evidence type="ECO:0000313" key="2">
    <source>
        <dbReference type="Proteomes" id="UP000070620"/>
    </source>
</evidence>
<dbReference type="AlphaFoldDB" id="A0A136PIG5"/>
<name>A0A136PIG5_9ACTN</name>
<proteinExistence type="predicted"/>
<keyword evidence="2" id="KW-1185">Reference proteome</keyword>
<dbReference type="Proteomes" id="UP000070620">
    <property type="component" value="Unassembled WGS sequence"/>
</dbReference>
<organism evidence="1 2">
    <name type="scientific">Micromonospora rosaria</name>
    <dbReference type="NCBI Taxonomy" id="47874"/>
    <lineage>
        <taxon>Bacteria</taxon>
        <taxon>Bacillati</taxon>
        <taxon>Actinomycetota</taxon>
        <taxon>Actinomycetes</taxon>
        <taxon>Micromonosporales</taxon>
        <taxon>Micromonosporaceae</taxon>
        <taxon>Micromonospora</taxon>
    </lineage>
</organism>
<gene>
    <name evidence="1" type="ORF">AWW66_31245</name>
</gene>
<evidence type="ECO:0000313" key="1">
    <source>
        <dbReference type="EMBL" id="KXK58184.1"/>
    </source>
</evidence>
<dbReference type="EMBL" id="LRQV01000236">
    <property type="protein sequence ID" value="KXK58184.1"/>
    <property type="molecule type" value="Genomic_DNA"/>
</dbReference>
<reference evidence="1 2" key="1">
    <citation type="submission" date="2016-01" db="EMBL/GenBank/DDBJ databases">
        <title>Whole genome sequence and analysis of Micromonospora rosaria DSM 803, which can produce antibacterial substance rosamicin.</title>
        <authorList>
            <person name="Yang H."/>
            <person name="He X."/>
            <person name="Zhu D."/>
        </authorList>
    </citation>
    <scope>NUCLEOTIDE SEQUENCE [LARGE SCALE GENOMIC DNA]</scope>
    <source>
        <strain evidence="1 2">DSM 803</strain>
    </source>
</reference>